<protein>
    <submittedName>
        <fullName evidence="1">DUF2480 family protein</fullName>
    </submittedName>
</protein>
<dbReference type="Pfam" id="PF10652">
    <property type="entry name" value="DUF2480"/>
    <property type="match status" value="1"/>
</dbReference>
<keyword evidence="2" id="KW-1185">Reference proteome</keyword>
<dbReference type="InterPro" id="IPR018914">
    <property type="entry name" value="DUF2480"/>
</dbReference>
<reference evidence="1 2" key="1">
    <citation type="submission" date="2019-12" db="EMBL/GenBank/DDBJ databases">
        <authorList>
            <person name="Zhao J."/>
        </authorList>
    </citation>
    <scope>NUCLEOTIDE SEQUENCE [LARGE SCALE GENOMIC DNA]</scope>
    <source>
        <strain evidence="1 2">S-15</strain>
    </source>
</reference>
<evidence type="ECO:0000313" key="2">
    <source>
        <dbReference type="Proteomes" id="UP000470771"/>
    </source>
</evidence>
<proteinExistence type="predicted"/>
<evidence type="ECO:0000313" key="1">
    <source>
        <dbReference type="EMBL" id="NBG67217.1"/>
    </source>
</evidence>
<dbReference type="Proteomes" id="UP000470771">
    <property type="component" value="Unassembled WGS sequence"/>
</dbReference>
<dbReference type="RefSeq" id="WP_160634174.1">
    <property type="nucleotide sequence ID" value="NZ_WWNE01000014.1"/>
</dbReference>
<name>A0A6N9NQ39_9FLAO</name>
<sequence>MAEEIINRVAKSGIITLNLEDYYVDGERVAYDIKQNLWQEIALKEKDFREFIKTNDWSVYKDKLVAIHCSVDAIIPTWAYMLLSIALQPHAKRVFFGSVEYMNQVLYEEQLNQIDFSQYKDVRIVIKGCGDKAVPESAYVSLTNKLLPFAKAIMYGEPCSTVPLYKKPRI</sequence>
<dbReference type="EMBL" id="WWNE01000014">
    <property type="protein sequence ID" value="NBG67217.1"/>
    <property type="molecule type" value="Genomic_DNA"/>
</dbReference>
<comment type="caution">
    <text evidence="1">The sequence shown here is derived from an EMBL/GenBank/DDBJ whole genome shotgun (WGS) entry which is preliminary data.</text>
</comment>
<accession>A0A6N9NQ39</accession>
<dbReference type="AlphaFoldDB" id="A0A6N9NQ39"/>
<organism evidence="1 2">
    <name type="scientific">Acidiluteibacter ferrifornacis</name>
    <dbReference type="NCBI Taxonomy" id="2692424"/>
    <lineage>
        <taxon>Bacteria</taxon>
        <taxon>Pseudomonadati</taxon>
        <taxon>Bacteroidota</taxon>
        <taxon>Flavobacteriia</taxon>
        <taxon>Flavobacteriales</taxon>
        <taxon>Cryomorphaceae</taxon>
        <taxon>Acidiluteibacter</taxon>
    </lineage>
</organism>
<gene>
    <name evidence="1" type="ORF">GQN54_13890</name>
</gene>